<protein>
    <submittedName>
        <fullName evidence="1">Uncharacterized protein</fullName>
    </submittedName>
</protein>
<proteinExistence type="predicted"/>
<reference evidence="1 2" key="1">
    <citation type="submission" date="2019-03" db="EMBL/GenBank/DDBJ databases">
        <title>Single cell metagenomics reveals metabolic interactions within the superorganism composed of flagellate Streblomastix strix and complex community of Bacteroidetes bacteria on its surface.</title>
        <authorList>
            <person name="Treitli S.C."/>
            <person name="Kolisko M."/>
            <person name="Husnik F."/>
            <person name="Keeling P."/>
            <person name="Hampl V."/>
        </authorList>
    </citation>
    <scope>NUCLEOTIDE SEQUENCE [LARGE SCALE GENOMIC DNA]</scope>
    <source>
        <strain evidence="1">ST1C</strain>
    </source>
</reference>
<sequence length="133" mass="15264">MRYWVIVGLHAEPLTESELKNFIWDKKPVTMSIKNYIITELKANVAGYKAIDSYVTDFCLLFPKDARATICIQNLCNQNMQITTCGRNFPDMPMNTLDQQFFQLQLNASNIDLIFEATIEFEDALTTPRNTAT</sequence>
<evidence type="ECO:0000313" key="2">
    <source>
        <dbReference type="Proteomes" id="UP000324800"/>
    </source>
</evidence>
<name>A0A5J4WIJ6_9EUKA</name>
<dbReference type="AlphaFoldDB" id="A0A5J4WIJ6"/>
<comment type="caution">
    <text evidence="1">The sequence shown here is derived from an EMBL/GenBank/DDBJ whole genome shotgun (WGS) entry which is preliminary data.</text>
</comment>
<accession>A0A5J4WIJ6</accession>
<dbReference type="EMBL" id="SNRW01001848">
    <property type="protein sequence ID" value="KAA6394790.1"/>
    <property type="molecule type" value="Genomic_DNA"/>
</dbReference>
<evidence type="ECO:0000313" key="1">
    <source>
        <dbReference type="EMBL" id="KAA6394790.1"/>
    </source>
</evidence>
<dbReference type="OrthoDB" id="10500762at2759"/>
<dbReference type="Proteomes" id="UP000324800">
    <property type="component" value="Unassembled WGS sequence"/>
</dbReference>
<gene>
    <name evidence="1" type="ORF">EZS28_009683</name>
</gene>
<organism evidence="1 2">
    <name type="scientific">Streblomastix strix</name>
    <dbReference type="NCBI Taxonomy" id="222440"/>
    <lineage>
        <taxon>Eukaryota</taxon>
        <taxon>Metamonada</taxon>
        <taxon>Preaxostyla</taxon>
        <taxon>Oxymonadida</taxon>
        <taxon>Streblomastigidae</taxon>
        <taxon>Streblomastix</taxon>
    </lineage>
</organism>